<dbReference type="EMBL" id="BMAC01000046">
    <property type="protein sequence ID" value="GFP82523.1"/>
    <property type="molecule type" value="Genomic_DNA"/>
</dbReference>
<dbReference type="AlphaFoldDB" id="A0A830BDZ6"/>
<accession>A0A830BDZ6</accession>
<evidence type="ECO:0000313" key="3">
    <source>
        <dbReference type="EMBL" id="GFP82523.1"/>
    </source>
</evidence>
<evidence type="ECO:0000259" key="2">
    <source>
        <dbReference type="Pfam" id="PF09331"/>
    </source>
</evidence>
<dbReference type="Pfam" id="PF09331">
    <property type="entry name" value="DUF1985"/>
    <property type="match status" value="1"/>
</dbReference>
<name>A0A830BDZ6_9LAMI</name>
<dbReference type="PANTHER" id="PTHR48449">
    <property type="entry name" value="DUF1985 DOMAIN-CONTAINING PROTEIN"/>
    <property type="match status" value="1"/>
</dbReference>
<evidence type="ECO:0000313" key="4">
    <source>
        <dbReference type="Proteomes" id="UP000653305"/>
    </source>
</evidence>
<comment type="caution">
    <text evidence="3">The sequence shown here is derived from an EMBL/GenBank/DDBJ whole genome shotgun (WGS) entry which is preliminary data.</text>
</comment>
<organism evidence="3 4">
    <name type="scientific">Phtheirospermum japonicum</name>
    <dbReference type="NCBI Taxonomy" id="374723"/>
    <lineage>
        <taxon>Eukaryota</taxon>
        <taxon>Viridiplantae</taxon>
        <taxon>Streptophyta</taxon>
        <taxon>Embryophyta</taxon>
        <taxon>Tracheophyta</taxon>
        <taxon>Spermatophyta</taxon>
        <taxon>Magnoliopsida</taxon>
        <taxon>eudicotyledons</taxon>
        <taxon>Gunneridae</taxon>
        <taxon>Pentapetalae</taxon>
        <taxon>asterids</taxon>
        <taxon>lamiids</taxon>
        <taxon>Lamiales</taxon>
        <taxon>Orobanchaceae</taxon>
        <taxon>Orobanchaceae incertae sedis</taxon>
        <taxon>Phtheirospermum</taxon>
    </lineage>
</organism>
<feature type="compositionally biased region" description="Polar residues" evidence="1">
    <location>
        <begin position="355"/>
        <end position="365"/>
    </location>
</feature>
<protein>
    <recommendedName>
        <fullName evidence="2">DUF1985 domain-containing protein</fullName>
    </recommendedName>
</protein>
<feature type="domain" description="DUF1985" evidence="2">
    <location>
        <begin position="119"/>
        <end position="246"/>
    </location>
</feature>
<dbReference type="Proteomes" id="UP000653305">
    <property type="component" value="Unassembled WGS sequence"/>
</dbReference>
<reference evidence="3" key="1">
    <citation type="submission" date="2020-07" db="EMBL/GenBank/DDBJ databases">
        <title>Ethylene signaling mediates host invasion by parasitic plants.</title>
        <authorList>
            <person name="Yoshida S."/>
        </authorList>
    </citation>
    <scope>NUCLEOTIDE SEQUENCE</scope>
    <source>
        <strain evidence="3">Okayama</strain>
    </source>
</reference>
<keyword evidence="4" id="KW-1185">Reference proteome</keyword>
<feature type="compositionally biased region" description="Low complexity" evidence="1">
    <location>
        <begin position="24"/>
        <end position="34"/>
    </location>
</feature>
<dbReference type="OrthoDB" id="1899721at2759"/>
<sequence length="744" mass="84473">MRNIRLIPREEPCDEMEAATLHQASPEPEAATEGTAEEVKWTWKRKAPRRSKPKIKLYSKRSIAEQIAAELKLIGDGVYQELINSCFGFLMRFDTQGVVCHAALHYLFAHEVVKADAGPDELWYRVGGRFIRFSKYEYALVTGLSFGPTTFDPSAEHHPPVSGLYSRHYQGRNLTMDALRRGFIHGVFRGSPADALKVAKLLIVYFLLFGMDGRRTYIDEWAWTLIEDTDRWETFMWGKFTYQILLRYLQRIPTELPNSKASSYHVYGYVWAFLIWAFEAVPGLGITCGVRTSDDVLPRCLRWRFPETQVDMGGFSDRQMEVHSTLEPSAEEQRQPYWEHMIRDDLRSDVCYMHQDNTTPVNPSSGDVPPVCRPQGSEASPTRRSCSNSASPITRKRKRTDPQTTRASSEENTVQKELSLVRQELALVQQELPSVIRQEVHLALKEILLRRSSPEARDPTTVELYKMESDKAVELYKRRLENLSPKIMETEVGDLSNPVNDMHMLATSEGRNSDIPDFNGSTPDDAENVVVMSRKVRSTSNATGSRGSGLSKKDSLCQNIGKNYSERCPLDPSLSNEKTSLVQLSLGDRVEKYHAPPVLSFYRSHSLGSASFERESHILIVLTVTETLFSLGQERMMMHIQLKLPVVHNQVAILLVQSKIVNIESHGLQPLLFINLEMCTGDCGCALAEYLIDGDRELRLRKSVSEVKKERPDVIGQCRKLASVYVEKLFQIYCAADDPFFGQS</sequence>
<evidence type="ECO:0000256" key="1">
    <source>
        <dbReference type="SAM" id="MobiDB-lite"/>
    </source>
</evidence>
<feature type="compositionally biased region" description="Polar residues" evidence="1">
    <location>
        <begin position="377"/>
        <end position="392"/>
    </location>
</feature>
<proteinExistence type="predicted"/>
<gene>
    <name evidence="3" type="ORF">PHJA_000395300</name>
</gene>
<feature type="region of interest" description="Disordered" evidence="1">
    <location>
        <begin position="15"/>
        <end position="37"/>
    </location>
</feature>
<feature type="compositionally biased region" description="Polar residues" evidence="1">
    <location>
        <begin position="402"/>
        <end position="414"/>
    </location>
</feature>
<dbReference type="InterPro" id="IPR015410">
    <property type="entry name" value="DUF1985"/>
</dbReference>
<feature type="region of interest" description="Disordered" evidence="1">
    <location>
        <begin position="354"/>
        <end position="414"/>
    </location>
</feature>
<dbReference type="PANTHER" id="PTHR48449:SF1">
    <property type="entry name" value="DUF1985 DOMAIN-CONTAINING PROTEIN"/>
    <property type="match status" value="1"/>
</dbReference>